<dbReference type="AlphaFoldDB" id="A0A0F8YNI7"/>
<sequence>MKNNIPDRVPVTPDISNYIPCKMAGLPFWDIYFFEEVQLWKLYIQAAAYFGIEMWNASCMGTSVRFERRKVEYQSNIHYDRVRDAMIRQTTIHTPEGELTTESLCFRNEPPVPSVKAIKCFQKD</sequence>
<accession>A0A0F8YNI7</accession>
<feature type="non-terminal residue" evidence="1">
    <location>
        <position position="124"/>
    </location>
</feature>
<name>A0A0F8YNI7_9ZZZZ</name>
<gene>
    <name evidence="1" type="ORF">LCGC14_2875030</name>
</gene>
<comment type="caution">
    <text evidence="1">The sequence shown here is derived from an EMBL/GenBank/DDBJ whole genome shotgun (WGS) entry which is preliminary data.</text>
</comment>
<dbReference type="EMBL" id="LAZR01055930">
    <property type="protein sequence ID" value="KKK75305.1"/>
    <property type="molecule type" value="Genomic_DNA"/>
</dbReference>
<evidence type="ECO:0000313" key="1">
    <source>
        <dbReference type="EMBL" id="KKK75305.1"/>
    </source>
</evidence>
<proteinExistence type="predicted"/>
<protein>
    <submittedName>
        <fullName evidence="1">Uncharacterized protein</fullName>
    </submittedName>
</protein>
<reference evidence="1" key="1">
    <citation type="journal article" date="2015" name="Nature">
        <title>Complex archaea that bridge the gap between prokaryotes and eukaryotes.</title>
        <authorList>
            <person name="Spang A."/>
            <person name="Saw J.H."/>
            <person name="Jorgensen S.L."/>
            <person name="Zaremba-Niedzwiedzka K."/>
            <person name="Martijn J."/>
            <person name="Lind A.E."/>
            <person name="van Eijk R."/>
            <person name="Schleper C."/>
            <person name="Guy L."/>
            <person name="Ettema T.J."/>
        </authorList>
    </citation>
    <scope>NUCLEOTIDE SEQUENCE</scope>
</reference>
<organism evidence="1">
    <name type="scientific">marine sediment metagenome</name>
    <dbReference type="NCBI Taxonomy" id="412755"/>
    <lineage>
        <taxon>unclassified sequences</taxon>
        <taxon>metagenomes</taxon>
        <taxon>ecological metagenomes</taxon>
    </lineage>
</organism>